<gene>
    <name evidence="1" type="ORF">GCM10023153_00400</name>
</gene>
<evidence type="ECO:0000313" key="2">
    <source>
        <dbReference type="Proteomes" id="UP001500390"/>
    </source>
</evidence>
<evidence type="ECO:0000313" key="1">
    <source>
        <dbReference type="EMBL" id="GAA4386626.1"/>
    </source>
</evidence>
<comment type="caution">
    <text evidence="1">The sequence shown here is derived from an EMBL/GenBank/DDBJ whole genome shotgun (WGS) entry which is preliminary data.</text>
</comment>
<evidence type="ECO:0008006" key="3">
    <source>
        <dbReference type="Google" id="ProtNLM"/>
    </source>
</evidence>
<proteinExistence type="predicted"/>
<accession>A0ABP8J7Z8</accession>
<protein>
    <recommendedName>
        <fullName evidence="3">MinD-like ATPase involved in chromosome partitioning or flagellar assembly</fullName>
    </recommendedName>
</protein>
<dbReference type="EMBL" id="BAABFX010000004">
    <property type="protein sequence ID" value="GAA4386626.1"/>
    <property type="molecule type" value="Genomic_DNA"/>
</dbReference>
<dbReference type="RefSeq" id="WP_159901141.1">
    <property type="nucleotide sequence ID" value="NZ_BAABFX010000004.1"/>
</dbReference>
<name>A0ABP8J7Z8_9MICO</name>
<reference evidence="2" key="1">
    <citation type="journal article" date="2019" name="Int. J. Syst. Evol. Microbiol.">
        <title>The Global Catalogue of Microorganisms (GCM) 10K type strain sequencing project: providing services to taxonomists for standard genome sequencing and annotation.</title>
        <authorList>
            <consortium name="The Broad Institute Genomics Platform"/>
            <consortium name="The Broad Institute Genome Sequencing Center for Infectious Disease"/>
            <person name="Wu L."/>
            <person name="Ma J."/>
        </authorList>
    </citation>
    <scope>NUCLEOTIDE SEQUENCE [LARGE SCALE GENOMIC DNA]</scope>
    <source>
        <strain evidence="2">JCM 17738</strain>
    </source>
</reference>
<dbReference type="Proteomes" id="UP001500390">
    <property type="component" value="Unassembled WGS sequence"/>
</dbReference>
<sequence length="265" mass="27568">MTAVTSTRPVGVDELKRAYRAVQAGTFRRGHHPNVRSPRWSPTGPVLAVVGACSGSGASTLALALGTAAETARVVECSTPTAAGLTAAATAELGRDPGGWVRGTRDAVLIERPADTLGGPHEVPHPCPSGDPTLVVVDVAWELGTVLAGHGWLTDLLEGPGPVVVTAPATVPGLRRLDAALAMLEHAHPVVALMGPRRRALPRPVTSALTALCRTHVLTGRVVHVPADTRLRTRGVDSTPLPPALLRAATELLTLTDLTRRDHTS</sequence>
<keyword evidence="2" id="KW-1185">Reference proteome</keyword>
<organism evidence="1 2">
    <name type="scientific">Ornithinibacter aureus</name>
    <dbReference type="NCBI Taxonomy" id="622664"/>
    <lineage>
        <taxon>Bacteria</taxon>
        <taxon>Bacillati</taxon>
        <taxon>Actinomycetota</taxon>
        <taxon>Actinomycetes</taxon>
        <taxon>Micrococcales</taxon>
        <taxon>Intrasporangiaceae</taxon>
        <taxon>Ornithinibacter</taxon>
    </lineage>
</organism>